<feature type="non-terminal residue" evidence="3">
    <location>
        <position position="83"/>
    </location>
</feature>
<evidence type="ECO:0000259" key="2">
    <source>
        <dbReference type="Pfam" id="PF05699"/>
    </source>
</evidence>
<dbReference type="OrthoDB" id="1607513at2759"/>
<feature type="non-terminal residue" evidence="3">
    <location>
        <position position="1"/>
    </location>
</feature>
<feature type="domain" description="HAT C-terminal dimerisation" evidence="2">
    <location>
        <begin position="48"/>
        <end position="83"/>
    </location>
</feature>
<dbReference type="Pfam" id="PF05699">
    <property type="entry name" value="Dimer_Tnp_hAT"/>
    <property type="match status" value="1"/>
</dbReference>
<evidence type="ECO:0000256" key="1">
    <source>
        <dbReference type="SAM" id="MobiDB-lite"/>
    </source>
</evidence>
<comment type="caution">
    <text evidence="3">The sequence shown here is derived from an EMBL/GenBank/DDBJ whole genome shotgun (WGS) entry which is preliminary data.</text>
</comment>
<reference evidence="3 4" key="1">
    <citation type="submission" date="2016-03" db="EMBL/GenBank/DDBJ databases">
        <title>EvidentialGene: Evidence-directed Construction of Genes on Genomes.</title>
        <authorList>
            <person name="Gilbert D.G."/>
            <person name="Choi J.-H."/>
            <person name="Mockaitis K."/>
            <person name="Colbourne J."/>
            <person name="Pfrender M."/>
        </authorList>
    </citation>
    <scope>NUCLEOTIDE SEQUENCE [LARGE SCALE GENOMIC DNA]</scope>
    <source>
        <strain evidence="3 4">Xinb3</strain>
        <tissue evidence="3">Complete organism</tissue>
    </source>
</reference>
<protein>
    <recommendedName>
        <fullName evidence="2">HAT C-terminal dimerisation domain-containing protein</fullName>
    </recommendedName>
</protein>
<dbReference type="Proteomes" id="UP000076858">
    <property type="component" value="Unassembled WGS sequence"/>
</dbReference>
<name>A0A164JHN8_9CRUS</name>
<dbReference type="EMBL" id="LRGB01004581">
    <property type="protein sequence ID" value="KZS02359.1"/>
    <property type="molecule type" value="Genomic_DNA"/>
</dbReference>
<feature type="compositionally biased region" description="Low complexity" evidence="1">
    <location>
        <begin position="1"/>
        <end position="12"/>
    </location>
</feature>
<sequence length="83" mass="9250">YSSSSSSLSGRSTTDLNSDDDKLTSIEPELLDYFNFASRNLDLPTTTTMQDTINYWKDNVERFPFSKNLAYNILSIPVSSAAA</sequence>
<accession>A0A164JHN8</accession>
<keyword evidence="4" id="KW-1185">Reference proteome</keyword>
<gene>
    <name evidence="3" type="ORF">APZ42_000629</name>
</gene>
<proteinExistence type="predicted"/>
<evidence type="ECO:0000313" key="4">
    <source>
        <dbReference type="Proteomes" id="UP000076858"/>
    </source>
</evidence>
<dbReference type="InterPro" id="IPR008906">
    <property type="entry name" value="HATC_C_dom"/>
</dbReference>
<feature type="region of interest" description="Disordered" evidence="1">
    <location>
        <begin position="1"/>
        <end position="22"/>
    </location>
</feature>
<evidence type="ECO:0000313" key="3">
    <source>
        <dbReference type="EMBL" id="KZS02359.1"/>
    </source>
</evidence>
<organism evidence="3 4">
    <name type="scientific">Daphnia magna</name>
    <dbReference type="NCBI Taxonomy" id="35525"/>
    <lineage>
        <taxon>Eukaryota</taxon>
        <taxon>Metazoa</taxon>
        <taxon>Ecdysozoa</taxon>
        <taxon>Arthropoda</taxon>
        <taxon>Crustacea</taxon>
        <taxon>Branchiopoda</taxon>
        <taxon>Diplostraca</taxon>
        <taxon>Cladocera</taxon>
        <taxon>Anomopoda</taxon>
        <taxon>Daphniidae</taxon>
        <taxon>Daphnia</taxon>
    </lineage>
</organism>
<dbReference type="AlphaFoldDB" id="A0A164JHN8"/>
<dbReference type="GO" id="GO:0046983">
    <property type="term" value="F:protein dimerization activity"/>
    <property type="evidence" value="ECO:0007669"/>
    <property type="project" value="InterPro"/>
</dbReference>